<dbReference type="Proteomes" id="UP000249746">
    <property type="component" value="Unassembled WGS sequence"/>
</dbReference>
<dbReference type="EMBL" id="NBIU01000018">
    <property type="protein sequence ID" value="PZT47927.1"/>
    <property type="molecule type" value="Genomic_DNA"/>
</dbReference>
<comment type="subcellular location">
    <subcellularLocation>
        <location evidence="2">Cell membrane</location>
        <topology evidence="2">Multi-pass membrane protein</topology>
    </subcellularLocation>
</comment>
<evidence type="ECO:0000256" key="8">
    <source>
        <dbReference type="ARBA" id="ARBA00022801"/>
    </source>
</evidence>
<dbReference type="InterPro" id="IPR008915">
    <property type="entry name" value="Peptidase_M50"/>
</dbReference>
<evidence type="ECO:0000256" key="3">
    <source>
        <dbReference type="ARBA" id="ARBA00007931"/>
    </source>
</evidence>
<keyword evidence="10 13" id="KW-1133">Transmembrane helix</keyword>
<evidence type="ECO:0000313" key="15">
    <source>
        <dbReference type="EMBL" id="PZT47927.1"/>
    </source>
</evidence>
<comment type="caution">
    <text evidence="15">The sequence shown here is derived from an EMBL/GenBank/DDBJ whole genome shotgun (WGS) entry which is preliminary data.</text>
</comment>
<reference evidence="15 16" key="1">
    <citation type="submission" date="2017-03" db="EMBL/GenBank/DDBJ databases">
        <title>Genomic and clinical evidence uncovers the enterohepatic species Helicobacter valdiviensis as a potential human intestinal pathogen.</title>
        <authorList>
            <person name="Fresia P."/>
            <person name="Jara R."/>
            <person name="Sierra R."/>
            <person name="Ferres I."/>
            <person name="Greif G."/>
            <person name="Iraola G."/>
            <person name="Collado L."/>
        </authorList>
    </citation>
    <scope>NUCLEOTIDE SEQUENCE [LARGE SCALE GENOMIC DNA]</scope>
    <source>
        <strain evidence="15 16">WBE14</strain>
    </source>
</reference>
<comment type="cofactor">
    <cofactor evidence="1">
        <name>Zn(2+)</name>
        <dbReference type="ChEBI" id="CHEBI:29105"/>
    </cofactor>
</comment>
<accession>A0A2W6MTZ8</accession>
<dbReference type="GO" id="GO:0006508">
    <property type="term" value="P:proteolysis"/>
    <property type="evidence" value="ECO:0007669"/>
    <property type="project" value="UniProtKB-KW"/>
</dbReference>
<keyword evidence="4" id="KW-1003">Cell membrane</keyword>
<keyword evidence="8" id="KW-0378">Hydrolase</keyword>
<evidence type="ECO:0000256" key="7">
    <source>
        <dbReference type="ARBA" id="ARBA00022723"/>
    </source>
</evidence>
<dbReference type="Pfam" id="PF02163">
    <property type="entry name" value="Peptidase_M50"/>
    <property type="match status" value="1"/>
</dbReference>
<dbReference type="PANTHER" id="PTHR35864:SF1">
    <property type="entry name" value="ZINC METALLOPROTEASE YWHC-RELATED"/>
    <property type="match status" value="1"/>
</dbReference>
<feature type="domain" description="Peptidase M50" evidence="14">
    <location>
        <begin position="128"/>
        <end position="195"/>
    </location>
</feature>
<organism evidence="15 16">
    <name type="scientific">Helicobacter valdiviensis</name>
    <dbReference type="NCBI Taxonomy" id="1458358"/>
    <lineage>
        <taxon>Bacteria</taxon>
        <taxon>Pseudomonadati</taxon>
        <taxon>Campylobacterota</taxon>
        <taxon>Epsilonproteobacteria</taxon>
        <taxon>Campylobacterales</taxon>
        <taxon>Helicobacteraceae</taxon>
        <taxon>Helicobacter</taxon>
    </lineage>
</organism>
<feature type="transmembrane region" description="Helical" evidence="13">
    <location>
        <begin position="96"/>
        <end position="121"/>
    </location>
</feature>
<evidence type="ECO:0000256" key="9">
    <source>
        <dbReference type="ARBA" id="ARBA00022833"/>
    </source>
</evidence>
<keyword evidence="9" id="KW-0862">Zinc</keyword>
<evidence type="ECO:0000256" key="6">
    <source>
        <dbReference type="ARBA" id="ARBA00022692"/>
    </source>
</evidence>
<dbReference type="GO" id="GO:0005886">
    <property type="term" value="C:plasma membrane"/>
    <property type="evidence" value="ECO:0007669"/>
    <property type="project" value="UniProtKB-SubCell"/>
</dbReference>
<keyword evidence="5 15" id="KW-0645">Protease</keyword>
<dbReference type="AlphaFoldDB" id="A0A2W6MTZ8"/>
<gene>
    <name evidence="15" type="ORF">B6S12_06555</name>
</gene>
<protein>
    <submittedName>
        <fullName evidence="15">Site-2 protease family protein</fullName>
    </submittedName>
</protein>
<feature type="transmembrane region" description="Helical" evidence="13">
    <location>
        <begin position="133"/>
        <end position="156"/>
    </location>
</feature>
<keyword evidence="7" id="KW-0479">Metal-binding</keyword>
<dbReference type="InterPro" id="IPR044537">
    <property type="entry name" value="Rip2-like"/>
</dbReference>
<evidence type="ECO:0000256" key="4">
    <source>
        <dbReference type="ARBA" id="ARBA00022475"/>
    </source>
</evidence>
<evidence type="ECO:0000256" key="1">
    <source>
        <dbReference type="ARBA" id="ARBA00001947"/>
    </source>
</evidence>
<keyword evidence="16" id="KW-1185">Reference proteome</keyword>
<dbReference type="PANTHER" id="PTHR35864">
    <property type="entry name" value="ZINC METALLOPROTEASE MJ0611-RELATED"/>
    <property type="match status" value="1"/>
</dbReference>
<dbReference type="InterPro" id="IPR052348">
    <property type="entry name" value="Metallopeptidase_M50B"/>
</dbReference>
<feature type="transmembrane region" description="Helical" evidence="13">
    <location>
        <begin position="54"/>
        <end position="76"/>
    </location>
</feature>
<evidence type="ECO:0000256" key="11">
    <source>
        <dbReference type="ARBA" id="ARBA00023049"/>
    </source>
</evidence>
<evidence type="ECO:0000256" key="10">
    <source>
        <dbReference type="ARBA" id="ARBA00022989"/>
    </source>
</evidence>
<keyword evidence="12 13" id="KW-0472">Membrane</keyword>
<evidence type="ECO:0000256" key="2">
    <source>
        <dbReference type="ARBA" id="ARBA00004651"/>
    </source>
</evidence>
<comment type="similarity">
    <text evidence="3">Belongs to the peptidase M50B family.</text>
</comment>
<keyword evidence="6 13" id="KW-0812">Transmembrane</keyword>
<feature type="transmembrane region" description="Helical" evidence="13">
    <location>
        <begin position="12"/>
        <end position="33"/>
    </location>
</feature>
<proteinExistence type="inferred from homology"/>
<dbReference type="GO" id="GO:0008237">
    <property type="term" value="F:metallopeptidase activity"/>
    <property type="evidence" value="ECO:0007669"/>
    <property type="project" value="UniProtKB-KW"/>
</dbReference>
<dbReference type="CDD" id="cd06158">
    <property type="entry name" value="S2P-M50_like_1"/>
    <property type="match status" value="1"/>
</dbReference>
<name>A0A2W6MTZ8_9HELI</name>
<evidence type="ECO:0000256" key="12">
    <source>
        <dbReference type="ARBA" id="ARBA00023136"/>
    </source>
</evidence>
<evidence type="ECO:0000259" key="14">
    <source>
        <dbReference type="Pfam" id="PF02163"/>
    </source>
</evidence>
<evidence type="ECO:0000313" key="16">
    <source>
        <dbReference type="Proteomes" id="UP000249746"/>
    </source>
</evidence>
<evidence type="ECO:0000256" key="13">
    <source>
        <dbReference type="SAM" id="Phobius"/>
    </source>
</evidence>
<sequence length="221" mass="24523">MGWAVVVGVFKFLPLLIAIIGHEIMHGRVAYYYGDTTAKDAGRLSINPLVHIDWVGSIILPAFLFFVNAPFLFGWAKPVPVRMDIVIRNGGYFGALGVSLAGILYNLALVLIGAVLLYLLNGVGFSSEIVAKSIWVFIYGLILYNLVLAFFNLLPIPPLDGSQALSYLGLMFKNDFFARIFSKIHPAYGMIILIIFLSTPLSNYFFMLVSLPLDWILRGLE</sequence>
<evidence type="ECO:0000256" key="5">
    <source>
        <dbReference type="ARBA" id="ARBA00022670"/>
    </source>
</evidence>
<dbReference type="OrthoDB" id="9800627at2"/>
<dbReference type="GO" id="GO:0046872">
    <property type="term" value="F:metal ion binding"/>
    <property type="evidence" value="ECO:0007669"/>
    <property type="project" value="UniProtKB-KW"/>
</dbReference>
<keyword evidence="11" id="KW-0482">Metalloprotease</keyword>